<reference evidence="1" key="1">
    <citation type="submission" date="2023-04" db="EMBL/GenBank/DDBJ databases">
        <title>Draft Genome sequencing of Naganishia species isolated from polar environments using Oxford Nanopore Technology.</title>
        <authorList>
            <person name="Leo P."/>
            <person name="Venkateswaran K."/>
        </authorList>
    </citation>
    <scope>NUCLEOTIDE SEQUENCE</scope>
    <source>
        <strain evidence="1">MNA-CCFEE 5262</strain>
    </source>
</reference>
<protein>
    <submittedName>
        <fullName evidence="1">Uncharacterized protein</fullName>
    </submittedName>
</protein>
<keyword evidence="2" id="KW-1185">Reference proteome</keyword>
<proteinExistence type="predicted"/>
<dbReference type="Proteomes" id="UP001230649">
    <property type="component" value="Unassembled WGS sequence"/>
</dbReference>
<evidence type="ECO:0000313" key="2">
    <source>
        <dbReference type="Proteomes" id="UP001230649"/>
    </source>
</evidence>
<name>A0ACC2UV21_9TREE</name>
<gene>
    <name evidence="1" type="ORF">QFC20_007811</name>
</gene>
<dbReference type="EMBL" id="JASBWS010000224">
    <property type="protein sequence ID" value="KAJ9090799.1"/>
    <property type="molecule type" value="Genomic_DNA"/>
</dbReference>
<organism evidence="1 2">
    <name type="scientific">Naganishia adeliensis</name>
    <dbReference type="NCBI Taxonomy" id="92952"/>
    <lineage>
        <taxon>Eukaryota</taxon>
        <taxon>Fungi</taxon>
        <taxon>Dikarya</taxon>
        <taxon>Basidiomycota</taxon>
        <taxon>Agaricomycotina</taxon>
        <taxon>Tremellomycetes</taxon>
        <taxon>Filobasidiales</taxon>
        <taxon>Filobasidiaceae</taxon>
        <taxon>Naganishia</taxon>
    </lineage>
</organism>
<sequence length="264" mass="30221">MATLENRRIGLAFDKDLDHALVKWRILKKHLQQLHRVREQLPHVGKGSLPASSVASGSSSLHSILATLFDELAGGSMHTSDSGIPSADPDLQPFLGEDYPKTDPPENDYYSDRDWYVKAWNHVKDEILSLRKWMKWLGFADESMKLPQEDCEVLERLYNHVSAIRDYLKTNAEGEEWLDDAANAHDLQKELTARWWRRDTIWGRWQPVAKAFQEVREQFLRSNGMHRALLGRESTGDSHTLPRQSTSHLESLSPSQAPDTVDGR</sequence>
<accession>A0ACC2UV21</accession>
<evidence type="ECO:0000313" key="1">
    <source>
        <dbReference type="EMBL" id="KAJ9090799.1"/>
    </source>
</evidence>
<comment type="caution">
    <text evidence="1">The sequence shown here is derived from an EMBL/GenBank/DDBJ whole genome shotgun (WGS) entry which is preliminary data.</text>
</comment>